<protein>
    <submittedName>
        <fullName evidence="1">Uncharacterized protein</fullName>
    </submittedName>
</protein>
<sequence length="151" mass="17246">MQSCQVVSTKDITTLCFVNERLEVTVTFYLAITNFSSPQFCHRRILIAASLVDITKDSVPVKVVNISNKPRIVRKVEKLFSCMSAIGVMRDCRKVSLCQSNCLIVLKKNLKDLNPAQKEITERLVEELRELFLASLTDVKRSKVIQHRFDT</sequence>
<evidence type="ECO:0000313" key="2">
    <source>
        <dbReference type="Proteomes" id="UP000887159"/>
    </source>
</evidence>
<evidence type="ECO:0000313" key="1">
    <source>
        <dbReference type="EMBL" id="GFY22583.1"/>
    </source>
</evidence>
<gene>
    <name evidence="1" type="ORF">TNCV_2178441</name>
</gene>
<accession>A0A8X6VU78</accession>
<comment type="caution">
    <text evidence="1">The sequence shown here is derived from an EMBL/GenBank/DDBJ whole genome shotgun (WGS) entry which is preliminary data.</text>
</comment>
<organism evidence="1 2">
    <name type="scientific">Trichonephila clavipes</name>
    <name type="common">Golden silk orbweaver</name>
    <name type="synonym">Nephila clavipes</name>
    <dbReference type="NCBI Taxonomy" id="2585209"/>
    <lineage>
        <taxon>Eukaryota</taxon>
        <taxon>Metazoa</taxon>
        <taxon>Ecdysozoa</taxon>
        <taxon>Arthropoda</taxon>
        <taxon>Chelicerata</taxon>
        <taxon>Arachnida</taxon>
        <taxon>Araneae</taxon>
        <taxon>Araneomorphae</taxon>
        <taxon>Entelegynae</taxon>
        <taxon>Araneoidea</taxon>
        <taxon>Nephilidae</taxon>
        <taxon>Trichonephila</taxon>
    </lineage>
</organism>
<dbReference type="EMBL" id="BMAU01021361">
    <property type="protein sequence ID" value="GFY22583.1"/>
    <property type="molecule type" value="Genomic_DNA"/>
</dbReference>
<keyword evidence="2" id="KW-1185">Reference proteome</keyword>
<name>A0A8X6VU78_TRICX</name>
<dbReference type="AlphaFoldDB" id="A0A8X6VU78"/>
<dbReference type="Proteomes" id="UP000887159">
    <property type="component" value="Unassembled WGS sequence"/>
</dbReference>
<reference evidence="1" key="1">
    <citation type="submission" date="2020-08" db="EMBL/GenBank/DDBJ databases">
        <title>Multicomponent nature underlies the extraordinary mechanical properties of spider dragline silk.</title>
        <authorList>
            <person name="Kono N."/>
            <person name="Nakamura H."/>
            <person name="Mori M."/>
            <person name="Yoshida Y."/>
            <person name="Ohtoshi R."/>
            <person name="Malay A.D."/>
            <person name="Moran D.A.P."/>
            <person name="Tomita M."/>
            <person name="Numata K."/>
            <person name="Arakawa K."/>
        </authorList>
    </citation>
    <scope>NUCLEOTIDE SEQUENCE</scope>
</reference>
<proteinExistence type="predicted"/>